<evidence type="ECO:0000256" key="5">
    <source>
        <dbReference type="ARBA" id="ARBA00022729"/>
    </source>
</evidence>
<reference evidence="15 16" key="1">
    <citation type="submission" date="2016-10" db="EMBL/GenBank/DDBJ databases">
        <authorList>
            <person name="de Groot N.N."/>
        </authorList>
    </citation>
    <scope>NUCLEOTIDE SEQUENCE [LARGE SCALE GENOMIC DNA]</scope>
    <source>
        <strain evidence="15 16">DSM 14789</strain>
    </source>
</reference>
<dbReference type="PANTHER" id="PTHR30069:SF53">
    <property type="entry name" value="COLICIN I RECEPTOR-RELATED"/>
    <property type="match status" value="1"/>
</dbReference>
<dbReference type="PROSITE" id="PS52016">
    <property type="entry name" value="TONB_DEPENDENT_REC_3"/>
    <property type="match status" value="1"/>
</dbReference>
<evidence type="ECO:0000256" key="7">
    <source>
        <dbReference type="ARBA" id="ARBA00023077"/>
    </source>
</evidence>
<keyword evidence="16" id="KW-1185">Reference proteome</keyword>
<feature type="domain" description="TonB-dependent receptor plug" evidence="14">
    <location>
        <begin position="40"/>
        <end position="146"/>
    </location>
</feature>
<gene>
    <name evidence="15" type="ORF">SAMN05661010_02443</name>
</gene>
<evidence type="ECO:0000256" key="11">
    <source>
        <dbReference type="RuleBase" id="RU003357"/>
    </source>
</evidence>
<keyword evidence="6" id="KW-0406">Ion transport</keyword>
<evidence type="ECO:0000256" key="4">
    <source>
        <dbReference type="ARBA" id="ARBA00022692"/>
    </source>
</evidence>
<dbReference type="InterPro" id="IPR037066">
    <property type="entry name" value="Plug_dom_sf"/>
</dbReference>
<keyword evidence="8 10" id="KW-0472">Membrane</keyword>
<dbReference type="EMBL" id="FNGI01000006">
    <property type="protein sequence ID" value="SDL72815.1"/>
    <property type="molecule type" value="Genomic_DNA"/>
</dbReference>
<dbReference type="GO" id="GO:0009279">
    <property type="term" value="C:cell outer membrane"/>
    <property type="evidence" value="ECO:0007669"/>
    <property type="project" value="UniProtKB-SubCell"/>
</dbReference>
<evidence type="ECO:0000256" key="6">
    <source>
        <dbReference type="ARBA" id="ARBA00023065"/>
    </source>
</evidence>
<dbReference type="GO" id="GO:0015889">
    <property type="term" value="P:cobalamin transport"/>
    <property type="evidence" value="ECO:0007669"/>
    <property type="project" value="TreeGrafter"/>
</dbReference>
<protein>
    <submittedName>
        <fullName evidence="15">Vitamin B12 transporter</fullName>
    </submittedName>
</protein>
<organism evidence="15 16">
    <name type="scientific">Modicisalibacter muralis</name>
    <dbReference type="NCBI Taxonomy" id="119000"/>
    <lineage>
        <taxon>Bacteria</taxon>
        <taxon>Pseudomonadati</taxon>
        <taxon>Pseudomonadota</taxon>
        <taxon>Gammaproteobacteria</taxon>
        <taxon>Oceanospirillales</taxon>
        <taxon>Halomonadaceae</taxon>
        <taxon>Modicisalibacter</taxon>
    </lineage>
</organism>
<dbReference type="OrthoDB" id="9764669at2"/>
<dbReference type="Pfam" id="PF00593">
    <property type="entry name" value="TonB_dep_Rec_b-barrel"/>
    <property type="match status" value="1"/>
</dbReference>
<dbReference type="Gene3D" id="2.40.170.20">
    <property type="entry name" value="TonB-dependent receptor, beta-barrel domain"/>
    <property type="match status" value="1"/>
</dbReference>
<evidence type="ECO:0000259" key="14">
    <source>
        <dbReference type="Pfam" id="PF07715"/>
    </source>
</evidence>
<evidence type="ECO:0000259" key="13">
    <source>
        <dbReference type="Pfam" id="PF00593"/>
    </source>
</evidence>
<dbReference type="CDD" id="cd01347">
    <property type="entry name" value="ligand_gated_channel"/>
    <property type="match status" value="1"/>
</dbReference>
<comment type="subcellular location">
    <subcellularLocation>
        <location evidence="1 10">Cell outer membrane</location>
        <topology evidence="1 10">Multi-pass membrane protein</topology>
    </subcellularLocation>
</comment>
<evidence type="ECO:0000256" key="9">
    <source>
        <dbReference type="ARBA" id="ARBA00023237"/>
    </source>
</evidence>
<comment type="similarity">
    <text evidence="10 11">Belongs to the TonB-dependent receptor family.</text>
</comment>
<evidence type="ECO:0000313" key="16">
    <source>
        <dbReference type="Proteomes" id="UP000198654"/>
    </source>
</evidence>
<feature type="domain" description="TonB-dependent receptor-like beta-barrel" evidence="13">
    <location>
        <begin position="177"/>
        <end position="575"/>
    </location>
</feature>
<keyword evidence="5 12" id="KW-0732">Signal</keyword>
<keyword evidence="9 10" id="KW-0998">Cell outer membrane</keyword>
<keyword evidence="2 10" id="KW-0813">Transport</keyword>
<sequence length="601" mass="66184">MLHKKKHLLLAIALATSTQAHADRRLADIQVTANRLPQSQADVLASTTVIGREEIERLQADSVVELLQGRAGIELARNGTRGNLTSLFMRGTNSDHALVLVDGARIASAADGTINWEFLPVAAIERIEIVRGPRAAAYGADAIGGVINIITRQAGEPGQQATLTLRGGEQNTRQQSGWFSSVENGTSLSALIDHERTDGFSARANGGDDDGFEQSTGKIALRHAFADKADLRVSLLRSAIDYDFDDCGFPYSQDCRGEGTQQIASAALTTHVRSDWDAEIAIAQTRESRKRIIDGVFADETSTRRNELAITNRFITDNGGAALGIDYRDESLDSSQAYSQDNRDNWGMFANWHGRFARHHLSAGLRHDDDDAFGGFTTGSVAYAFALSSRQEIGASYGTAYKAPSLLELYGPFGANPNLDAEESRTSELFWRFRDQDWRLELAAFDTRVDDLISFTGPNFTPVNVDEARIRGIELSGGWEVGRLILNAAVTYQEPENAKTDERLQRRARLFGRLDADYVLTDWSFGATLRSASNRRDIDVQTFADSHVAGYGVFDLRAAWQVTSTIELSAKVENVLDRQYQLVDGYNTQDRYVEGGITLRL</sequence>
<evidence type="ECO:0000256" key="3">
    <source>
        <dbReference type="ARBA" id="ARBA00022452"/>
    </source>
</evidence>
<dbReference type="Gene3D" id="2.170.130.10">
    <property type="entry name" value="TonB-dependent receptor, plug domain"/>
    <property type="match status" value="1"/>
</dbReference>
<dbReference type="PANTHER" id="PTHR30069">
    <property type="entry name" value="TONB-DEPENDENT OUTER MEMBRANE RECEPTOR"/>
    <property type="match status" value="1"/>
</dbReference>
<feature type="chain" id="PRO_5011484246" evidence="12">
    <location>
        <begin position="23"/>
        <end position="601"/>
    </location>
</feature>
<name>A0A1G9MGM7_9GAMM</name>
<feature type="signal peptide" evidence="12">
    <location>
        <begin position="1"/>
        <end position="22"/>
    </location>
</feature>
<dbReference type="Proteomes" id="UP000198654">
    <property type="component" value="Unassembled WGS sequence"/>
</dbReference>
<accession>A0A1G9MGM7</accession>
<keyword evidence="7 11" id="KW-0798">TonB box</keyword>
<dbReference type="SUPFAM" id="SSF56935">
    <property type="entry name" value="Porins"/>
    <property type="match status" value="1"/>
</dbReference>
<dbReference type="InterPro" id="IPR000531">
    <property type="entry name" value="Beta-barrel_TonB"/>
</dbReference>
<proteinExistence type="inferred from homology"/>
<keyword evidence="3 10" id="KW-1134">Transmembrane beta strand</keyword>
<evidence type="ECO:0000256" key="8">
    <source>
        <dbReference type="ARBA" id="ARBA00023136"/>
    </source>
</evidence>
<dbReference type="InterPro" id="IPR036942">
    <property type="entry name" value="Beta-barrel_TonB_sf"/>
</dbReference>
<evidence type="ECO:0000256" key="10">
    <source>
        <dbReference type="PROSITE-ProRule" id="PRU01360"/>
    </source>
</evidence>
<dbReference type="STRING" id="119000.SAMN05661010_02443"/>
<keyword evidence="4 10" id="KW-0812">Transmembrane</keyword>
<dbReference type="AlphaFoldDB" id="A0A1G9MGM7"/>
<evidence type="ECO:0000313" key="15">
    <source>
        <dbReference type="EMBL" id="SDL72815.1"/>
    </source>
</evidence>
<evidence type="ECO:0000256" key="12">
    <source>
        <dbReference type="SAM" id="SignalP"/>
    </source>
</evidence>
<dbReference type="RefSeq" id="WP_089728920.1">
    <property type="nucleotide sequence ID" value="NZ_FNGI01000006.1"/>
</dbReference>
<evidence type="ECO:0000256" key="2">
    <source>
        <dbReference type="ARBA" id="ARBA00022448"/>
    </source>
</evidence>
<evidence type="ECO:0000256" key="1">
    <source>
        <dbReference type="ARBA" id="ARBA00004571"/>
    </source>
</evidence>
<dbReference type="Pfam" id="PF07715">
    <property type="entry name" value="Plug"/>
    <property type="match status" value="1"/>
</dbReference>
<dbReference type="InterPro" id="IPR012910">
    <property type="entry name" value="Plug_dom"/>
</dbReference>
<dbReference type="InterPro" id="IPR039426">
    <property type="entry name" value="TonB-dep_rcpt-like"/>
</dbReference>
<dbReference type="GO" id="GO:0006811">
    <property type="term" value="P:monoatomic ion transport"/>
    <property type="evidence" value="ECO:0007669"/>
    <property type="project" value="UniProtKB-KW"/>
</dbReference>